<dbReference type="AlphaFoldDB" id="A0A239DXE9"/>
<evidence type="ECO:0000313" key="11">
    <source>
        <dbReference type="Proteomes" id="UP000198281"/>
    </source>
</evidence>
<dbReference type="RefSeq" id="WP_089218790.1">
    <property type="nucleotide sequence ID" value="NZ_FZOS01000005.1"/>
</dbReference>
<keyword evidence="3" id="KW-1003">Cell membrane</keyword>
<dbReference type="OrthoDB" id="9816387at2"/>
<evidence type="ECO:0000256" key="3">
    <source>
        <dbReference type="ARBA" id="ARBA00022475"/>
    </source>
</evidence>
<keyword evidence="4" id="KW-0812">Transmembrane</keyword>
<evidence type="ECO:0000256" key="2">
    <source>
        <dbReference type="ARBA" id="ARBA00004236"/>
    </source>
</evidence>
<sequence length="249" mass="26295">MDEEQLIVVAGEYVLGTLDPAEREAFVRRMADDPAAAQAVTEWRMRLGPLGTAAREVPPPAHLWPAIEERIGLIEPVVPAEILAVNDNRVSPWWRSGAVAASLAALVLAGVAFTPGRHAVPDAAPPIAAASAEMPTYVSAVTREGAEPALLITLDPETGKAVVRAIGLTPPQKKSLELWYIGGGRAPKSMGLVEGDMEKAMMLGDAMRNRDKLDDSMFAISVEPEGGAPAGKPTGTIMYTGKVRQVSGT</sequence>
<accession>A0A239DXE9</accession>
<evidence type="ECO:0000313" key="10">
    <source>
        <dbReference type="EMBL" id="SNS36304.1"/>
    </source>
</evidence>
<dbReference type="Gene3D" id="1.10.10.1320">
    <property type="entry name" value="Anti-sigma factor, zinc-finger domain"/>
    <property type="match status" value="1"/>
</dbReference>
<organism evidence="10 11">
    <name type="scientific">Edaphosphingomonas laterariae</name>
    <dbReference type="NCBI Taxonomy" id="861865"/>
    <lineage>
        <taxon>Bacteria</taxon>
        <taxon>Pseudomonadati</taxon>
        <taxon>Pseudomonadota</taxon>
        <taxon>Alphaproteobacteria</taxon>
        <taxon>Sphingomonadales</taxon>
        <taxon>Rhizorhabdaceae</taxon>
        <taxon>Edaphosphingomonas</taxon>
    </lineage>
</organism>
<dbReference type="InterPro" id="IPR051474">
    <property type="entry name" value="Anti-sigma-K/W_factor"/>
</dbReference>
<dbReference type="InterPro" id="IPR041916">
    <property type="entry name" value="Anti_sigma_zinc_sf"/>
</dbReference>
<dbReference type="GO" id="GO:0006417">
    <property type="term" value="P:regulation of translation"/>
    <property type="evidence" value="ECO:0007669"/>
    <property type="project" value="TreeGrafter"/>
</dbReference>
<protein>
    <recommendedName>
        <fullName evidence="8">Regulator of SigK</fullName>
    </recommendedName>
    <alternativeName>
        <fullName evidence="7">Sigma-K anti-sigma factor RskA</fullName>
    </alternativeName>
</protein>
<evidence type="ECO:0000256" key="7">
    <source>
        <dbReference type="ARBA" id="ARBA00029829"/>
    </source>
</evidence>
<evidence type="ECO:0000259" key="9">
    <source>
        <dbReference type="Pfam" id="PF10099"/>
    </source>
</evidence>
<dbReference type="Pfam" id="PF10099">
    <property type="entry name" value="RskA_C"/>
    <property type="match status" value="1"/>
</dbReference>
<dbReference type="Proteomes" id="UP000198281">
    <property type="component" value="Unassembled WGS sequence"/>
</dbReference>
<dbReference type="PANTHER" id="PTHR37461">
    <property type="entry name" value="ANTI-SIGMA-K FACTOR RSKA"/>
    <property type="match status" value="1"/>
</dbReference>
<dbReference type="EMBL" id="FZOS01000005">
    <property type="protein sequence ID" value="SNS36304.1"/>
    <property type="molecule type" value="Genomic_DNA"/>
</dbReference>
<dbReference type="GO" id="GO:0016989">
    <property type="term" value="F:sigma factor antagonist activity"/>
    <property type="evidence" value="ECO:0007669"/>
    <property type="project" value="TreeGrafter"/>
</dbReference>
<dbReference type="InterPro" id="IPR018764">
    <property type="entry name" value="RskA_C"/>
</dbReference>
<comment type="subcellular location">
    <subcellularLocation>
        <location evidence="2">Cell membrane</location>
    </subcellularLocation>
    <subcellularLocation>
        <location evidence="1">Membrane</location>
        <topology evidence="1">Single-pass membrane protein</topology>
    </subcellularLocation>
</comment>
<keyword evidence="11" id="KW-1185">Reference proteome</keyword>
<name>A0A239DXE9_9SPHN</name>
<evidence type="ECO:0000256" key="4">
    <source>
        <dbReference type="ARBA" id="ARBA00022692"/>
    </source>
</evidence>
<evidence type="ECO:0000256" key="5">
    <source>
        <dbReference type="ARBA" id="ARBA00022989"/>
    </source>
</evidence>
<keyword evidence="6" id="KW-0472">Membrane</keyword>
<feature type="domain" description="Anti-sigma K factor RskA C-terminal" evidence="9">
    <location>
        <begin position="100"/>
        <end position="237"/>
    </location>
</feature>
<dbReference type="GO" id="GO:0005886">
    <property type="term" value="C:plasma membrane"/>
    <property type="evidence" value="ECO:0007669"/>
    <property type="project" value="UniProtKB-SubCell"/>
</dbReference>
<evidence type="ECO:0000256" key="8">
    <source>
        <dbReference type="ARBA" id="ARBA00030803"/>
    </source>
</evidence>
<dbReference type="PANTHER" id="PTHR37461:SF1">
    <property type="entry name" value="ANTI-SIGMA-K FACTOR RSKA"/>
    <property type="match status" value="1"/>
</dbReference>
<keyword evidence="5" id="KW-1133">Transmembrane helix</keyword>
<reference evidence="11" key="1">
    <citation type="submission" date="2017-06" db="EMBL/GenBank/DDBJ databases">
        <authorList>
            <person name="Varghese N."/>
            <person name="Submissions S."/>
        </authorList>
    </citation>
    <scope>NUCLEOTIDE SEQUENCE [LARGE SCALE GENOMIC DNA]</scope>
    <source>
        <strain evidence="11">LNB2</strain>
    </source>
</reference>
<proteinExistence type="predicted"/>
<gene>
    <name evidence="10" type="ORF">SAMN06295912_10559</name>
</gene>
<evidence type="ECO:0000256" key="6">
    <source>
        <dbReference type="ARBA" id="ARBA00023136"/>
    </source>
</evidence>
<evidence type="ECO:0000256" key="1">
    <source>
        <dbReference type="ARBA" id="ARBA00004167"/>
    </source>
</evidence>